<accession>A0A840B3R5</accession>
<comment type="caution">
    <text evidence="7">The sequence shown here is derived from an EMBL/GenBank/DDBJ whole genome shotgun (WGS) entry which is preliminary data.</text>
</comment>
<feature type="domain" description="Helicase C-terminal" evidence="6">
    <location>
        <begin position="155"/>
        <end position="321"/>
    </location>
</feature>
<evidence type="ECO:0000313" key="7">
    <source>
        <dbReference type="EMBL" id="MBB3943194.1"/>
    </source>
</evidence>
<dbReference type="InterPro" id="IPR001650">
    <property type="entry name" value="Helicase_C-like"/>
</dbReference>
<evidence type="ECO:0000256" key="4">
    <source>
        <dbReference type="ARBA" id="ARBA00022840"/>
    </source>
</evidence>
<proteinExistence type="predicted"/>
<evidence type="ECO:0000256" key="2">
    <source>
        <dbReference type="ARBA" id="ARBA00022801"/>
    </source>
</evidence>
<keyword evidence="8" id="KW-1185">Reference proteome</keyword>
<feature type="compositionally biased region" description="Basic and acidic residues" evidence="5">
    <location>
        <begin position="871"/>
        <end position="886"/>
    </location>
</feature>
<dbReference type="PROSITE" id="PS51194">
    <property type="entry name" value="HELICASE_CTER"/>
    <property type="match status" value="1"/>
</dbReference>
<evidence type="ECO:0000256" key="5">
    <source>
        <dbReference type="SAM" id="MobiDB-lite"/>
    </source>
</evidence>
<name>A0A840B3R5_9SPHN</name>
<reference evidence="7 8" key="1">
    <citation type="submission" date="2020-08" db="EMBL/GenBank/DDBJ databases">
        <title>Genomic Encyclopedia of Type Strains, Phase IV (KMG-IV): sequencing the most valuable type-strain genomes for metagenomic binning, comparative biology and taxonomic classification.</title>
        <authorList>
            <person name="Goeker M."/>
        </authorList>
    </citation>
    <scope>NUCLEOTIDE SEQUENCE [LARGE SCALE GENOMIC DNA]</scope>
    <source>
        <strain evidence="7 8">DSM 29050</strain>
    </source>
</reference>
<dbReference type="EC" id="3.6.4.13" evidence="7"/>
<gene>
    <name evidence="7" type="ORF">GGR91_001416</name>
</gene>
<dbReference type="Gene3D" id="3.40.50.300">
    <property type="entry name" value="P-loop containing nucleotide triphosphate hydrolases"/>
    <property type="match status" value="2"/>
</dbReference>
<dbReference type="Pfam" id="PF00271">
    <property type="entry name" value="Helicase_C"/>
    <property type="match status" value="1"/>
</dbReference>
<protein>
    <submittedName>
        <fullName evidence="7">ATP-dependent RNA helicase SUPV3L1/SUV3</fullName>
        <ecNumber evidence="7">3.6.4.13</ecNumber>
    </submittedName>
</protein>
<dbReference type="GO" id="GO:0003724">
    <property type="term" value="F:RNA helicase activity"/>
    <property type="evidence" value="ECO:0007669"/>
    <property type="project" value="UniProtKB-EC"/>
</dbReference>
<dbReference type="GO" id="GO:0005524">
    <property type="term" value="F:ATP binding"/>
    <property type="evidence" value="ECO:0007669"/>
    <property type="project" value="UniProtKB-KW"/>
</dbReference>
<evidence type="ECO:0000256" key="1">
    <source>
        <dbReference type="ARBA" id="ARBA00022741"/>
    </source>
</evidence>
<organism evidence="7 8">
    <name type="scientific">Sphingorhabdus rigui</name>
    <dbReference type="NCBI Taxonomy" id="1282858"/>
    <lineage>
        <taxon>Bacteria</taxon>
        <taxon>Pseudomonadati</taxon>
        <taxon>Pseudomonadota</taxon>
        <taxon>Alphaproteobacteria</taxon>
        <taxon>Sphingomonadales</taxon>
        <taxon>Sphingomonadaceae</taxon>
        <taxon>Sphingorhabdus</taxon>
    </lineage>
</organism>
<dbReference type="PANTHER" id="PTHR12131:SF1">
    <property type="entry name" value="ATP-DEPENDENT RNA HELICASE SUPV3L1, MITOCHONDRIAL-RELATED"/>
    <property type="match status" value="1"/>
</dbReference>
<keyword evidence="4" id="KW-0067">ATP-binding</keyword>
<dbReference type="SUPFAM" id="SSF52540">
    <property type="entry name" value="P-loop containing nucleoside triphosphate hydrolases"/>
    <property type="match status" value="2"/>
</dbReference>
<dbReference type="SMART" id="SM00490">
    <property type="entry name" value="HELICc"/>
    <property type="match status" value="1"/>
</dbReference>
<evidence type="ECO:0000313" key="8">
    <source>
        <dbReference type="Proteomes" id="UP000581447"/>
    </source>
</evidence>
<feature type="compositionally biased region" description="Pro residues" evidence="5">
    <location>
        <begin position="899"/>
        <end position="908"/>
    </location>
</feature>
<keyword evidence="3 7" id="KW-0347">Helicase</keyword>
<sequence length="924" mass="100546">MPPVRSALTAILGPTNTGKTHLAVERMCAHSSGMIGFPLRLLAREIYDRLVAIKGAQNVALITGEERIEPPQARWYCCTVESMPIHKEFAFVAIDEAQLGADPERGHIFTDRILHARGREETMILGSESLRPIIRSLLPDAEIISRPRFSTLSYAGAKKLSRLPKRSAIVAFSIEQVYAVAETLRRMRGGAAVVMGALSPRTRNAQVAMFQSGEVDYLVATDAIGMGLNLDVAHVAFVSLSKFDGSRRRRLTVAEMAQIAGRAGRHQRDGSFGTLAGEGSEFTPEEVLAIEGHSFPRLDWLFWREAKPRFNDIATLIADLEKKPGRPGLLPAPKVIDLLVLKRLAEMPDVKSLIRHPVDVARLWEVACLPDFRQMGEEHHSRFVASLWQYLGQGARVIPHGIYANELARLDNIQGDVDTLSARIAAVRTWTYIAHRNDWLANPPAMAERARALEEKLSDALHDALRQRFVDKRTSMLLRKGAGDVGLLPVEIQQDNRVLVDGEDIGTLQGFAFRVDPAAKAGDRKLLLAAAERHLAAHLRQKAKDVSMAEDSAFSLAADGEGKPSIFWKDDLLGTLTKGRTLLQPAFSTVKAVAGLEGDALREIVTRAESWIESQLAKAMGGIVGLLDLAQQADVDGNVRALAVRLADEGGIAGRHYLADAIAALPKEARGAARKGGIVFGALDIYHHAALKPAAAKWRAALFAARDNRAMPVLPPESAVHLKTWNFANPSEARNAGYRRIGDEYVRIDLAERVIKKAHEARWQNNAFGMDMAFATSLGISEAGLKALMRDAGFRPAEAAVVTEAVADAVPADETPVVEESTPVETTPAPEAEAAVEAIVADAVAQEQTAPKETAPVVLTHWRWVGLPKPRPPEQRRPHASAERKPHASAKPKGKPDRTPPAPKPSAPPSALALQLAALKGLKF</sequence>
<dbReference type="Pfam" id="PF22527">
    <property type="entry name" value="DEXQc_Suv3"/>
    <property type="match status" value="1"/>
</dbReference>
<dbReference type="GO" id="GO:0016787">
    <property type="term" value="F:hydrolase activity"/>
    <property type="evidence" value="ECO:0007669"/>
    <property type="project" value="UniProtKB-KW"/>
</dbReference>
<dbReference type="Proteomes" id="UP000581447">
    <property type="component" value="Unassembled WGS sequence"/>
</dbReference>
<keyword evidence="1" id="KW-0547">Nucleotide-binding</keyword>
<keyword evidence="2 7" id="KW-0378">Hydrolase</keyword>
<dbReference type="PANTHER" id="PTHR12131">
    <property type="entry name" value="ATP-DEPENDENT RNA AND DNA HELICASE"/>
    <property type="match status" value="1"/>
</dbReference>
<evidence type="ECO:0000259" key="6">
    <source>
        <dbReference type="PROSITE" id="PS51194"/>
    </source>
</evidence>
<dbReference type="InterPro" id="IPR050699">
    <property type="entry name" value="RNA-DNA_Helicase"/>
</dbReference>
<dbReference type="EMBL" id="JACIEA010000001">
    <property type="protein sequence ID" value="MBB3943194.1"/>
    <property type="molecule type" value="Genomic_DNA"/>
</dbReference>
<dbReference type="InterPro" id="IPR027417">
    <property type="entry name" value="P-loop_NTPase"/>
</dbReference>
<dbReference type="InterPro" id="IPR055206">
    <property type="entry name" value="DEXQc_SUV3"/>
</dbReference>
<evidence type="ECO:0000256" key="3">
    <source>
        <dbReference type="ARBA" id="ARBA00022806"/>
    </source>
</evidence>
<feature type="region of interest" description="Disordered" evidence="5">
    <location>
        <begin position="866"/>
        <end position="911"/>
    </location>
</feature>
<dbReference type="RefSeq" id="WP_246337063.1">
    <property type="nucleotide sequence ID" value="NZ_BAABBG010000002.1"/>
</dbReference>
<dbReference type="AlphaFoldDB" id="A0A840B3R5"/>